<dbReference type="PANTHER" id="PTHR33180">
    <property type="entry name" value="PHOTOSYSTEM II CP43 REACTION CENTER PROTEIN"/>
    <property type="match status" value="1"/>
</dbReference>
<protein>
    <submittedName>
        <fullName evidence="2">Uncharacterized protein</fullName>
    </submittedName>
</protein>
<evidence type="ECO:0000313" key="3">
    <source>
        <dbReference type="Proteomes" id="UP001311915"/>
    </source>
</evidence>
<dbReference type="PANTHER" id="PTHR33180:SF31">
    <property type="entry name" value="POLYPROTEIN PROTEIN"/>
    <property type="match status" value="1"/>
</dbReference>
<evidence type="ECO:0000256" key="1">
    <source>
        <dbReference type="SAM" id="MobiDB-lite"/>
    </source>
</evidence>
<sequence length="98" mass="11324">MYDLSRIPVPQTSPPPTTTTKTMVPAPPVQGPPPWSLNRLKGEGLRTILKEKRLFIDGVVDRHPEIWNTLKFHKFEIFTKPYGPYIPNRVREFYSAYG</sequence>
<gene>
    <name evidence="2" type="ORF">R3W88_029644</name>
</gene>
<feature type="region of interest" description="Disordered" evidence="1">
    <location>
        <begin position="1"/>
        <end position="37"/>
    </location>
</feature>
<reference evidence="2 3" key="1">
    <citation type="submission" date="2023-10" db="EMBL/GenBank/DDBJ databases">
        <title>Genome-Wide Identification Analysis in wild type Solanum Pinnatisectum Reveals Some Genes Defensing Phytophthora Infestans.</title>
        <authorList>
            <person name="Sun C."/>
        </authorList>
    </citation>
    <scope>NUCLEOTIDE SEQUENCE [LARGE SCALE GENOMIC DNA]</scope>
    <source>
        <strain evidence="2">LQN</strain>
        <tissue evidence="2">Leaf</tissue>
    </source>
</reference>
<accession>A0AAV9K5Z2</accession>
<comment type="caution">
    <text evidence="2">The sequence shown here is derived from an EMBL/GenBank/DDBJ whole genome shotgun (WGS) entry which is preliminary data.</text>
</comment>
<organism evidence="2 3">
    <name type="scientific">Solanum pinnatisectum</name>
    <name type="common">tansyleaf nightshade</name>
    <dbReference type="NCBI Taxonomy" id="50273"/>
    <lineage>
        <taxon>Eukaryota</taxon>
        <taxon>Viridiplantae</taxon>
        <taxon>Streptophyta</taxon>
        <taxon>Embryophyta</taxon>
        <taxon>Tracheophyta</taxon>
        <taxon>Spermatophyta</taxon>
        <taxon>Magnoliopsida</taxon>
        <taxon>eudicotyledons</taxon>
        <taxon>Gunneridae</taxon>
        <taxon>Pentapetalae</taxon>
        <taxon>asterids</taxon>
        <taxon>lamiids</taxon>
        <taxon>Solanales</taxon>
        <taxon>Solanaceae</taxon>
        <taxon>Solanoideae</taxon>
        <taxon>Solaneae</taxon>
        <taxon>Solanum</taxon>
    </lineage>
</organism>
<dbReference type="EMBL" id="JAWPEI010000012">
    <property type="protein sequence ID" value="KAK4708719.1"/>
    <property type="molecule type" value="Genomic_DNA"/>
</dbReference>
<dbReference type="Proteomes" id="UP001311915">
    <property type="component" value="Unassembled WGS sequence"/>
</dbReference>
<proteinExistence type="predicted"/>
<dbReference type="AlphaFoldDB" id="A0AAV9K5Z2"/>
<evidence type="ECO:0000313" key="2">
    <source>
        <dbReference type="EMBL" id="KAK4708719.1"/>
    </source>
</evidence>
<name>A0AAV9K5Z2_9SOLN</name>
<keyword evidence="3" id="KW-1185">Reference proteome</keyword>
<feature type="compositionally biased region" description="Pro residues" evidence="1">
    <location>
        <begin position="25"/>
        <end position="35"/>
    </location>
</feature>